<keyword evidence="22" id="KW-1185">Reference proteome</keyword>
<dbReference type="PANTHER" id="PTHR24421">
    <property type="entry name" value="NITRATE/NITRITE SENSOR PROTEIN NARX-RELATED"/>
    <property type="match status" value="1"/>
</dbReference>
<dbReference type="PROSITE" id="PS50109">
    <property type="entry name" value="HIS_KIN"/>
    <property type="match status" value="1"/>
</dbReference>
<keyword evidence="16" id="KW-0411">Iron-sulfur</keyword>
<dbReference type="Proteomes" id="UP001501490">
    <property type="component" value="Unassembled WGS sequence"/>
</dbReference>
<keyword evidence="6" id="KW-0004">4Fe-4S</keyword>
<accession>A0ABP7A1D5</accession>
<reference evidence="22" key="1">
    <citation type="journal article" date="2019" name="Int. J. Syst. Evol. Microbiol.">
        <title>The Global Catalogue of Microorganisms (GCM) 10K type strain sequencing project: providing services to taxonomists for standard genome sequencing and annotation.</title>
        <authorList>
            <consortium name="The Broad Institute Genomics Platform"/>
            <consortium name="The Broad Institute Genome Sequencing Center for Infectious Disease"/>
            <person name="Wu L."/>
            <person name="Ma J."/>
        </authorList>
    </citation>
    <scope>NUCLEOTIDE SEQUENCE [LARGE SCALE GENOMIC DNA]</scope>
    <source>
        <strain evidence="22">JCM 16929</strain>
    </source>
</reference>
<dbReference type="Pfam" id="PF02518">
    <property type="entry name" value="HATPase_c"/>
    <property type="match status" value="1"/>
</dbReference>
<evidence type="ECO:0000256" key="15">
    <source>
        <dbReference type="ARBA" id="ARBA00023012"/>
    </source>
</evidence>
<keyword evidence="19" id="KW-0472">Membrane</keyword>
<dbReference type="Gene3D" id="3.30.565.10">
    <property type="entry name" value="Histidine kinase-like ATPase, C-terminal domain"/>
    <property type="match status" value="1"/>
</dbReference>
<keyword evidence="11" id="KW-0547">Nucleotide-binding</keyword>
<comment type="cofactor">
    <cofactor evidence="2">
        <name>[4Fe-4S] cluster</name>
        <dbReference type="ChEBI" id="CHEBI:49883"/>
    </cofactor>
</comment>
<dbReference type="CDD" id="cd16917">
    <property type="entry name" value="HATPase_UhpB-NarQ-NarX-like"/>
    <property type="match status" value="1"/>
</dbReference>
<keyword evidence="12 21" id="KW-0418">Kinase</keyword>
<evidence type="ECO:0000313" key="21">
    <source>
        <dbReference type="EMBL" id="GAA3622661.1"/>
    </source>
</evidence>
<dbReference type="SUPFAM" id="SSF55874">
    <property type="entry name" value="ATPase domain of HSP90 chaperone/DNA topoisomerase II/histidine kinase"/>
    <property type="match status" value="1"/>
</dbReference>
<evidence type="ECO:0000256" key="12">
    <source>
        <dbReference type="ARBA" id="ARBA00022777"/>
    </source>
</evidence>
<evidence type="ECO:0000256" key="17">
    <source>
        <dbReference type="ARBA" id="ARBA00024827"/>
    </source>
</evidence>
<dbReference type="GO" id="GO:0016301">
    <property type="term" value="F:kinase activity"/>
    <property type="evidence" value="ECO:0007669"/>
    <property type="project" value="UniProtKB-KW"/>
</dbReference>
<evidence type="ECO:0000256" key="1">
    <source>
        <dbReference type="ARBA" id="ARBA00000085"/>
    </source>
</evidence>
<gene>
    <name evidence="21" type="ORF">GCM10022236_26310</name>
</gene>
<dbReference type="InterPro" id="IPR011712">
    <property type="entry name" value="Sig_transdc_His_kin_sub3_dim/P"/>
</dbReference>
<keyword evidence="7" id="KW-0963">Cytoplasm</keyword>
<evidence type="ECO:0000256" key="10">
    <source>
        <dbReference type="ARBA" id="ARBA00022723"/>
    </source>
</evidence>
<keyword evidence="9" id="KW-0808">Transferase</keyword>
<evidence type="ECO:0000313" key="22">
    <source>
        <dbReference type="Proteomes" id="UP001501490"/>
    </source>
</evidence>
<protein>
    <recommendedName>
        <fullName evidence="5">Oxygen sensor histidine kinase NreB</fullName>
        <ecNumber evidence="4">2.7.13.3</ecNumber>
    </recommendedName>
    <alternativeName>
        <fullName evidence="18">Nitrogen regulation protein B</fullName>
    </alternativeName>
</protein>
<organism evidence="21 22">
    <name type="scientific">Microlunatus ginsengisoli</name>
    <dbReference type="NCBI Taxonomy" id="363863"/>
    <lineage>
        <taxon>Bacteria</taxon>
        <taxon>Bacillati</taxon>
        <taxon>Actinomycetota</taxon>
        <taxon>Actinomycetes</taxon>
        <taxon>Propionibacteriales</taxon>
        <taxon>Propionibacteriaceae</taxon>
        <taxon>Microlunatus</taxon>
    </lineage>
</organism>
<dbReference type="Gene3D" id="1.20.5.1930">
    <property type="match status" value="1"/>
</dbReference>
<name>A0ABP7A1D5_9ACTN</name>
<evidence type="ECO:0000259" key="20">
    <source>
        <dbReference type="PROSITE" id="PS50109"/>
    </source>
</evidence>
<dbReference type="InterPro" id="IPR004358">
    <property type="entry name" value="Sig_transdc_His_kin-like_C"/>
</dbReference>
<evidence type="ECO:0000256" key="8">
    <source>
        <dbReference type="ARBA" id="ARBA00022553"/>
    </source>
</evidence>
<feature type="transmembrane region" description="Helical" evidence="19">
    <location>
        <begin position="115"/>
        <end position="134"/>
    </location>
</feature>
<dbReference type="PRINTS" id="PR00344">
    <property type="entry name" value="BCTRLSENSOR"/>
</dbReference>
<keyword evidence="13" id="KW-0067">ATP-binding</keyword>
<keyword evidence="10" id="KW-0479">Metal-binding</keyword>
<evidence type="ECO:0000256" key="5">
    <source>
        <dbReference type="ARBA" id="ARBA00017322"/>
    </source>
</evidence>
<evidence type="ECO:0000256" key="11">
    <source>
        <dbReference type="ARBA" id="ARBA00022741"/>
    </source>
</evidence>
<evidence type="ECO:0000256" key="7">
    <source>
        <dbReference type="ARBA" id="ARBA00022490"/>
    </source>
</evidence>
<feature type="transmembrane region" description="Helical" evidence="19">
    <location>
        <begin position="12"/>
        <end position="32"/>
    </location>
</feature>
<dbReference type="PANTHER" id="PTHR24421:SF10">
    <property type="entry name" value="NITRATE_NITRITE SENSOR PROTEIN NARQ"/>
    <property type="match status" value="1"/>
</dbReference>
<sequence>MSGGQRIDVRSMSFGGWALFFALVTVGTVLLVLANPTGSPTGTAVSAVLVGVLEVVYFVMARPGQAGIRADGPRAWAFAATALVLFTTAATLSPWAALLLFALTPQVFLLLSPRPATIVTVALNVAPLLLRLLTQPTTPRGIIQDVGSTAFVITFSLFFASRILSISRQNEERRLLIEQLREREAEIAALSAARGAEAERTRISREMHDTLAQGFASIVTLGHAVQGELERDPDGARRHVELITSTARENLAESRRIIAALGPGRLEGSSLPEAVGRTVDAWRATTGTDVRLEVFGEPLGTPPATDVVALRLVQESLENVRKHARPGQVDVSLRYVEQELEVEVHDDGAGFDASARTAGYGLAGMRSRVAEAGGSLELTTAPGRGTTVRAVLPIGAAS</sequence>
<evidence type="ECO:0000256" key="18">
    <source>
        <dbReference type="ARBA" id="ARBA00030800"/>
    </source>
</evidence>
<evidence type="ECO:0000256" key="6">
    <source>
        <dbReference type="ARBA" id="ARBA00022485"/>
    </source>
</evidence>
<evidence type="ECO:0000256" key="19">
    <source>
        <dbReference type="SAM" id="Phobius"/>
    </source>
</evidence>
<evidence type="ECO:0000256" key="13">
    <source>
        <dbReference type="ARBA" id="ARBA00022840"/>
    </source>
</evidence>
<feature type="domain" description="Histidine kinase" evidence="20">
    <location>
        <begin position="311"/>
        <end position="396"/>
    </location>
</feature>
<dbReference type="InterPro" id="IPR017205">
    <property type="entry name" value="Sig_transdc_His_kinase_ChrS"/>
</dbReference>
<feature type="transmembrane region" description="Helical" evidence="19">
    <location>
        <begin position="146"/>
        <end position="164"/>
    </location>
</feature>
<evidence type="ECO:0000256" key="16">
    <source>
        <dbReference type="ARBA" id="ARBA00023014"/>
    </source>
</evidence>
<keyword evidence="8" id="KW-0597">Phosphoprotein</keyword>
<keyword evidence="19" id="KW-1133">Transmembrane helix</keyword>
<evidence type="ECO:0000256" key="9">
    <source>
        <dbReference type="ARBA" id="ARBA00022679"/>
    </source>
</evidence>
<proteinExistence type="predicted"/>
<feature type="transmembrane region" description="Helical" evidence="19">
    <location>
        <begin position="44"/>
        <end position="63"/>
    </location>
</feature>
<dbReference type="EC" id="2.7.13.3" evidence="4"/>
<comment type="caution">
    <text evidence="21">The sequence shown here is derived from an EMBL/GenBank/DDBJ whole genome shotgun (WGS) entry which is preliminary data.</text>
</comment>
<dbReference type="InterPro" id="IPR003594">
    <property type="entry name" value="HATPase_dom"/>
</dbReference>
<evidence type="ECO:0000256" key="2">
    <source>
        <dbReference type="ARBA" id="ARBA00001966"/>
    </source>
</evidence>
<dbReference type="EMBL" id="BAABAB010000017">
    <property type="protein sequence ID" value="GAA3622661.1"/>
    <property type="molecule type" value="Genomic_DNA"/>
</dbReference>
<comment type="function">
    <text evidence="17">Member of the two-component regulatory system NreB/NreC involved in the control of dissimilatory nitrate/nitrite reduction in response to oxygen. NreB functions as a direct oxygen sensor histidine kinase which is autophosphorylated, in the absence of oxygen, probably at the conserved histidine residue, and transfers its phosphate group probably to a conserved aspartate residue of NreC. NreB/NreC activates the expression of the nitrate (narGHJI) and nitrite (nir) reductase operons, as well as the putative nitrate transporter gene narT.</text>
</comment>
<comment type="catalytic activity">
    <reaction evidence="1">
        <text>ATP + protein L-histidine = ADP + protein N-phospho-L-histidine.</text>
        <dbReference type="EC" id="2.7.13.3"/>
    </reaction>
</comment>
<dbReference type="SMART" id="SM00387">
    <property type="entry name" value="HATPase_c"/>
    <property type="match status" value="1"/>
</dbReference>
<evidence type="ECO:0000256" key="3">
    <source>
        <dbReference type="ARBA" id="ARBA00004496"/>
    </source>
</evidence>
<dbReference type="InterPro" id="IPR050482">
    <property type="entry name" value="Sensor_HK_TwoCompSys"/>
</dbReference>
<dbReference type="InterPro" id="IPR036890">
    <property type="entry name" value="HATPase_C_sf"/>
</dbReference>
<dbReference type="RefSeq" id="WP_344805186.1">
    <property type="nucleotide sequence ID" value="NZ_BAABAB010000017.1"/>
</dbReference>
<evidence type="ECO:0000256" key="14">
    <source>
        <dbReference type="ARBA" id="ARBA00023004"/>
    </source>
</evidence>
<comment type="subcellular location">
    <subcellularLocation>
        <location evidence="3">Cytoplasm</location>
    </subcellularLocation>
</comment>
<evidence type="ECO:0000256" key="4">
    <source>
        <dbReference type="ARBA" id="ARBA00012438"/>
    </source>
</evidence>
<keyword evidence="19" id="KW-0812">Transmembrane</keyword>
<keyword evidence="14" id="KW-0408">Iron</keyword>
<dbReference type="InterPro" id="IPR005467">
    <property type="entry name" value="His_kinase_dom"/>
</dbReference>
<dbReference type="PIRSF" id="PIRSF037434">
    <property type="entry name" value="STHK_ChrS"/>
    <property type="match status" value="1"/>
</dbReference>
<feature type="transmembrane region" description="Helical" evidence="19">
    <location>
        <begin position="75"/>
        <end position="103"/>
    </location>
</feature>
<dbReference type="Pfam" id="PF07730">
    <property type="entry name" value="HisKA_3"/>
    <property type="match status" value="1"/>
</dbReference>
<keyword evidence="15" id="KW-0902">Two-component regulatory system</keyword>